<proteinExistence type="predicted"/>
<dbReference type="Proteomes" id="UP000027195">
    <property type="component" value="Unassembled WGS sequence"/>
</dbReference>
<evidence type="ECO:0000259" key="1">
    <source>
        <dbReference type="Pfam" id="PF06985"/>
    </source>
</evidence>
<protein>
    <recommendedName>
        <fullName evidence="1">Heterokaryon incompatibility domain-containing protein</fullName>
    </recommendedName>
</protein>
<organism evidence="2 3">
    <name type="scientific">Botryobasidium botryosum (strain FD-172 SS1)</name>
    <dbReference type="NCBI Taxonomy" id="930990"/>
    <lineage>
        <taxon>Eukaryota</taxon>
        <taxon>Fungi</taxon>
        <taxon>Dikarya</taxon>
        <taxon>Basidiomycota</taxon>
        <taxon>Agaricomycotina</taxon>
        <taxon>Agaricomycetes</taxon>
        <taxon>Cantharellales</taxon>
        <taxon>Botryobasidiaceae</taxon>
        <taxon>Botryobasidium</taxon>
    </lineage>
</organism>
<dbReference type="OrthoDB" id="674604at2759"/>
<sequence>MLDVAQLSTAKIQETIKPSLGSANMIESGSAVPQDGSNIAGLDATIEDVSIVSEEGSAATDEGDLKLIFSKPLNSLRGCTLDITSYASEERYRFIDCSAFVERDTLQIVETTTLSFGYTAISYVWGGLDADPEMLRKDGSFHVYCGVRSDGTLREDGGPISFKALGYACRWSLGVSAKYLWLDRVCIMQTSRVDKNWQITRMYDVYESCTECVILPGGLQRLASVFEETTWASRAWTFQESIVTWRYAVVFTSDWHDARAAHWLIPGECHWQYLTDMLIESEHLLRPPLDEALNKDFKPCLIFGRDGAALSNLARTMEYLAYNEICEEGEETISEHNIHQLLLQSVQPRISSRPVDMVFSIMGLVGVSLQSERFDETDRFHATLALVDAMLREDTESDGGNTLIDIPLWAYPEAIAELVEGELPREETGSSTGFPDLQELAAMMDLSEHPQQSAGRAHSKLKILPSNYDADLTEDSPEEHATALAHKIPSSYMLDAYHGGQRVIFRHEEEGIIELCRTIDIKAQRTDGESWHLQTLADLVVFGWSIRAEGHPALRVYKFDISALFE</sequence>
<reference evidence="3" key="1">
    <citation type="journal article" date="2014" name="Proc. Natl. Acad. Sci. U.S.A.">
        <title>Extensive sampling of basidiomycete genomes demonstrates inadequacy of the white-rot/brown-rot paradigm for wood decay fungi.</title>
        <authorList>
            <person name="Riley R."/>
            <person name="Salamov A.A."/>
            <person name="Brown D.W."/>
            <person name="Nagy L.G."/>
            <person name="Floudas D."/>
            <person name="Held B.W."/>
            <person name="Levasseur A."/>
            <person name="Lombard V."/>
            <person name="Morin E."/>
            <person name="Otillar R."/>
            <person name="Lindquist E.A."/>
            <person name="Sun H."/>
            <person name="LaButti K.M."/>
            <person name="Schmutz J."/>
            <person name="Jabbour D."/>
            <person name="Luo H."/>
            <person name="Baker S.E."/>
            <person name="Pisabarro A.G."/>
            <person name="Walton J.D."/>
            <person name="Blanchette R.A."/>
            <person name="Henrissat B."/>
            <person name="Martin F."/>
            <person name="Cullen D."/>
            <person name="Hibbett D.S."/>
            <person name="Grigoriev I.V."/>
        </authorList>
    </citation>
    <scope>NUCLEOTIDE SEQUENCE [LARGE SCALE GENOMIC DNA]</scope>
    <source>
        <strain evidence="3">FD-172 SS1</strain>
    </source>
</reference>
<dbReference type="Pfam" id="PF06985">
    <property type="entry name" value="HET"/>
    <property type="match status" value="1"/>
</dbReference>
<dbReference type="EMBL" id="KL198079">
    <property type="protein sequence ID" value="KDQ09374.1"/>
    <property type="molecule type" value="Genomic_DNA"/>
</dbReference>
<name>A0A067M1G2_BOTB1</name>
<feature type="domain" description="Heterokaryon incompatibility" evidence="1">
    <location>
        <begin position="118"/>
        <end position="215"/>
    </location>
</feature>
<accession>A0A067M1G2</accession>
<gene>
    <name evidence="2" type="ORF">BOTBODRAFT_58724</name>
</gene>
<evidence type="ECO:0000313" key="3">
    <source>
        <dbReference type="Proteomes" id="UP000027195"/>
    </source>
</evidence>
<dbReference type="InterPro" id="IPR010730">
    <property type="entry name" value="HET"/>
</dbReference>
<dbReference type="InterPro" id="IPR052895">
    <property type="entry name" value="HetReg/Transcr_Mod"/>
</dbReference>
<dbReference type="InParanoid" id="A0A067M1G2"/>
<dbReference type="STRING" id="930990.A0A067M1G2"/>
<dbReference type="HOGENOM" id="CLU_481444_0_0_1"/>
<keyword evidence="3" id="KW-1185">Reference proteome</keyword>
<dbReference type="PANTHER" id="PTHR24148">
    <property type="entry name" value="ANKYRIN REPEAT DOMAIN-CONTAINING PROTEIN 39 HOMOLOG-RELATED"/>
    <property type="match status" value="1"/>
</dbReference>
<dbReference type="PANTHER" id="PTHR24148:SF64">
    <property type="entry name" value="HETEROKARYON INCOMPATIBILITY DOMAIN-CONTAINING PROTEIN"/>
    <property type="match status" value="1"/>
</dbReference>
<evidence type="ECO:0000313" key="2">
    <source>
        <dbReference type="EMBL" id="KDQ09374.1"/>
    </source>
</evidence>
<dbReference type="AlphaFoldDB" id="A0A067M1G2"/>